<evidence type="ECO:0000313" key="2">
    <source>
        <dbReference type="EMBL" id="AIF18286.1"/>
    </source>
</evidence>
<dbReference type="AlphaFoldDB" id="A0A075HPF0"/>
<proteinExistence type="predicted"/>
<dbReference type="EMBL" id="KF901106">
    <property type="protein sequence ID" value="AIF18286.1"/>
    <property type="molecule type" value="Genomic_DNA"/>
</dbReference>
<protein>
    <submittedName>
        <fullName evidence="2">Uncharacterized protein</fullName>
    </submittedName>
</protein>
<feature type="compositionally biased region" description="Low complexity" evidence="1">
    <location>
        <begin position="58"/>
        <end position="79"/>
    </location>
</feature>
<sequence length="116" mass="12448">MERVWSNVIESAAIIPEDNTIIPPKKTIPEITPTNRVQSSKVPRKNLLCPVRRWRIRSSSLSRGSSSTSSPAASATSAAVTVQPRERGLIALSPIGDRGYGLSVCSVTAGRESCTE</sequence>
<accession>A0A075HPF0</accession>
<feature type="region of interest" description="Disordered" evidence="1">
    <location>
        <begin position="58"/>
        <end position="82"/>
    </location>
</feature>
<evidence type="ECO:0000256" key="1">
    <source>
        <dbReference type="SAM" id="MobiDB-lite"/>
    </source>
</evidence>
<name>A0A075HPF0_9EURY</name>
<organism evidence="2">
    <name type="scientific">uncultured marine group II/III euryarchaeote KM3_82_C12</name>
    <dbReference type="NCBI Taxonomy" id="1456518"/>
    <lineage>
        <taxon>Archaea</taxon>
        <taxon>Methanobacteriati</taxon>
        <taxon>Methanobacteriota</taxon>
        <taxon>environmental samples</taxon>
    </lineage>
</organism>
<reference evidence="2" key="1">
    <citation type="journal article" date="2014" name="Genome Biol. Evol.">
        <title>Pangenome evidence for extensive interdomain horizontal transfer affecting lineage core and shell genes in uncultured planktonic thaumarchaeota and euryarchaeota.</title>
        <authorList>
            <person name="Deschamps P."/>
            <person name="Zivanovic Y."/>
            <person name="Moreira D."/>
            <person name="Rodriguez-Valera F."/>
            <person name="Lopez-Garcia P."/>
        </authorList>
    </citation>
    <scope>NUCLEOTIDE SEQUENCE</scope>
</reference>